<reference evidence="2 3" key="1">
    <citation type="journal article" date="2013" name="PLoS ONE">
        <title>Assembly-driven community genomics of a hypersaline microbial ecosystem.</title>
        <authorList>
            <person name="Podell S."/>
            <person name="Ugalde J.A."/>
            <person name="Narasingarao P."/>
            <person name="Banfield J.F."/>
            <person name="Heidelberg K.B."/>
            <person name="Allen E.E."/>
        </authorList>
    </citation>
    <scope>NUCLEOTIDE SEQUENCE [LARGE SCALE GENOMIC DNA]</scope>
    <source>
        <strain evidence="3">J07HQW1</strain>
    </source>
</reference>
<dbReference type="STRING" id="1238424.J07HQW1_00764"/>
<dbReference type="HOGENOM" id="CLU_3338371_0_0_2"/>
<evidence type="ECO:0000256" key="1">
    <source>
        <dbReference type="SAM" id="MobiDB-lite"/>
    </source>
</evidence>
<name>U1PB02_9EURY</name>
<dbReference type="Proteomes" id="UP000030649">
    <property type="component" value="Unassembled WGS sequence"/>
</dbReference>
<evidence type="ECO:0000313" key="3">
    <source>
        <dbReference type="Proteomes" id="UP000030649"/>
    </source>
</evidence>
<organism evidence="2 3">
    <name type="scientific">Haloquadratum walsbyi J07HQW1</name>
    <dbReference type="NCBI Taxonomy" id="1238424"/>
    <lineage>
        <taxon>Archaea</taxon>
        <taxon>Methanobacteriati</taxon>
        <taxon>Methanobacteriota</taxon>
        <taxon>Stenosarchaea group</taxon>
        <taxon>Halobacteria</taxon>
        <taxon>Halobacteriales</taxon>
        <taxon>Haloferacaceae</taxon>
        <taxon>Haloquadratum</taxon>
    </lineage>
</organism>
<sequence length="37" mass="4092">MMHCEWADDPTLYRPTVGRAAGSEAPQEAKEAIEESD</sequence>
<dbReference type="EMBL" id="KE356560">
    <property type="protein sequence ID" value="ERG90737.1"/>
    <property type="molecule type" value="Genomic_DNA"/>
</dbReference>
<dbReference type="AlphaFoldDB" id="U1PB02"/>
<feature type="compositionally biased region" description="Basic and acidic residues" evidence="1">
    <location>
        <begin position="27"/>
        <end position="37"/>
    </location>
</feature>
<protein>
    <submittedName>
        <fullName evidence="2">Uncharacterized protein</fullName>
    </submittedName>
</protein>
<accession>U1PB02</accession>
<evidence type="ECO:0000313" key="2">
    <source>
        <dbReference type="EMBL" id="ERG90737.1"/>
    </source>
</evidence>
<gene>
    <name evidence="2" type="ORF">J07HQW1_00764</name>
</gene>
<feature type="region of interest" description="Disordered" evidence="1">
    <location>
        <begin position="1"/>
        <end position="37"/>
    </location>
</feature>
<proteinExistence type="predicted"/>